<feature type="compositionally biased region" description="Polar residues" evidence="1">
    <location>
        <begin position="49"/>
        <end position="59"/>
    </location>
</feature>
<dbReference type="Proteomes" id="UP000247476">
    <property type="component" value="Unassembled WGS sequence"/>
</dbReference>
<feature type="compositionally biased region" description="Basic and acidic residues" evidence="1">
    <location>
        <begin position="29"/>
        <end position="47"/>
    </location>
</feature>
<dbReference type="AlphaFoldDB" id="A0A2V5K9Z5"/>
<evidence type="ECO:0000256" key="1">
    <source>
        <dbReference type="SAM" id="MobiDB-lite"/>
    </source>
</evidence>
<proteinExistence type="predicted"/>
<name>A0A2V5K9Z5_9BACL</name>
<gene>
    <name evidence="2" type="ORF">DLM86_28115</name>
</gene>
<dbReference type="OrthoDB" id="2661063at2"/>
<protein>
    <recommendedName>
        <fullName evidence="4">Lipoprotein</fullName>
    </recommendedName>
</protein>
<feature type="region of interest" description="Disordered" evidence="1">
    <location>
        <begin position="22"/>
        <end position="100"/>
    </location>
</feature>
<reference evidence="2 3" key="1">
    <citation type="submission" date="2018-05" db="EMBL/GenBank/DDBJ databases">
        <title>Paenibacillus flagellatus sp. nov., isolated from selenium mineral soil.</title>
        <authorList>
            <person name="Dai X."/>
        </authorList>
    </citation>
    <scope>NUCLEOTIDE SEQUENCE [LARGE SCALE GENOMIC DNA]</scope>
    <source>
        <strain evidence="2 3">DXL2</strain>
    </source>
</reference>
<dbReference type="EMBL" id="QJVJ01000017">
    <property type="protein sequence ID" value="PYI50640.1"/>
    <property type="molecule type" value="Genomic_DNA"/>
</dbReference>
<accession>A0A2V5K9Z5</accession>
<sequence>MNRWATAVAAALLALTMAGCRQSNYRMQEQQKPDQDQRGMKDERYLENRVNTNIPQGGTSPEDDYKAQQNIRPGDANGGNPPTRQDDNIVEPNSMRQIHH</sequence>
<organism evidence="2 3">
    <name type="scientific">Paenibacillus flagellatus</name>
    <dbReference type="NCBI Taxonomy" id="2211139"/>
    <lineage>
        <taxon>Bacteria</taxon>
        <taxon>Bacillati</taxon>
        <taxon>Bacillota</taxon>
        <taxon>Bacilli</taxon>
        <taxon>Bacillales</taxon>
        <taxon>Paenibacillaceae</taxon>
        <taxon>Paenibacillus</taxon>
    </lineage>
</organism>
<comment type="caution">
    <text evidence="2">The sequence shown here is derived from an EMBL/GenBank/DDBJ whole genome shotgun (WGS) entry which is preliminary data.</text>
</comment>
<evidence type="ECO:0008006" key="4">
    <source>
        <dbReference type="Google" id="ProtNLM"/>
    </source>
</evidence>
<dbReference type="RefSeq" id="WP_110843384.1">
    <property type="nucleotide sequence ID" value="NZ_QJVJ01000017.1"/>
</dbReference>
<evidence type="ECO:0000313" key="2">
    <source>
        <dbReference type="EMBL" id="PYI50640.1"/>
    </source>
</evidence>
<dbReference type="PROSITE" id="PS51257">
    <property type="entry name" value="PROKAR_LIPOPROTEIN"/>
    <property type="match status" value="1"/>
</dbReference>
<keyword evidence="3" id="KW-1185">Reference proteome</keyword>
<evidence type="ECO:0000313" key="3">
    <source>
        <dbReference type="Proteomes" id="UP000247476"/>
    </source>
</evidence>